<dbReference type="PATRIC" id="fig|1244869.3.peg.3234"/>
<dbReference type="PANTHER" id="PTHR43289">
    <property type="entry name" value="MITOGEN-ACTIVATED PROTEIN KINASE KINASE KINASE 20-RELATED"/>
    <property type="match status" value="1"/>
</dbReference>
<evidence type="ECO:0000256" key="4">
    <source>
        <dbReference type="ARBA" id="ARBA00022840"/>
    </source>
</evidence>
<dbReference type="OrthoDB" id="9801841at2"/>
<dbReference type="Pfam" id="PF00069">
    <property type="entry name" value="Pkinase"/>
    <property type="match status" value="1"/>
</dbReference>
<dbReference type="GO" id="GO:0004674">
    <property type="term" value="F:protein serine/threonine kinase activity"/>
    <property type="evidence" value="ECO:0007669"/>
    <property type="project" value="UniProtKB-KW"/>
</dbReference>
<dbReference type="InterPro" id="IPR011009">
    <property type="entry name" value="Kinase-like_dom_sf"/>
</dbReference>
<dbReference type="PROSITE" id="PS00108">
    <property type="entry name" value="PROTEIN_KINASE_ST"/>
    <property type="match status" value="1"/>
</dbReference>
<evidence type="ECO:0000313" key="6">
    <source>
        <dbReference type="EMBL" id="EME68862.1"/>
    </source>
</evidence>
<dbReference type="eggNOG" id="COG0515">
    <property type="taxonomic scope" value="Bacteria"/>
</dbReference>
<dbReference type="Proteomes" id="UP000011744">
    <property type="component" value="Unassembled WGS sequence"/>
</dbReference>
<keyword evidence="2" id="KW-0547">Nucleotide-binding</keyword>
<evidence type="ECO:0000313" key="7">
    <source>
        <dbReference type="Proteomes" id="UP000011744"/>
    </source>
</evidence>
<dbReference type="PANTHER" id="PTHR43289:SF6">
    <property type="entry name" value="SERINE_THREONINE-PROTEIN KINASE NEKL-3"/>
    <property type="match status" value="1"/>
</dbReference>
<reference evidence="6 7" key="1">
    <citation type="journal article" date="2014" name="Genome Announc.">
        <title>Draft Genome Sequence of Magnetospirillum sp. Strain SO-1, a Freshwater Magnetotactic Bacterium Isolated from the Ol'khovka River, Russia.</title>
        <authorList>
            <person name="Grouzdev D.S."/>
            <person name="Dziuba M.V."/>
            <person name="Sukhacheva M.S."/>
            <person name="Mardanov A.V."/>
            <person name="Beletskiy A.V."/>
            <person name="Kuznetsov B.B."/>
            <person name="Skryabin K.G."/>
        </authorList>
    </citation>
    <scope>NUCLEOTIDE SEQUENCE [LARGE SCALE GENOMIC DNA]</scope>
    <source>
        <strain evidence="6 7">SO-1</strain>
    </source>
</reference>
<dbReference type="AlphaFoldDB" id="M2ZNI5"/>
<dbReference type="PROSITE" id="PS50011">
    <property type="entry name" value="PROTEIN_KINASE_DOM"/>
    <property type="match status" value="1"/>
</dbReference>
<dbReference type="GO" id="GO:0005524">
    <property type="term" value="F:ATP binding"/>
    <property type="evidence" value="ECO:0007669"/>
    <property type="project" value="UniProtKB-KW"/>
</dbReference>
<dbReference type="InterPro" id="IPR000719">
    <property type="entry name" value="Prot_kinase_dom"/>
</dbReference>
<dbReference type="Gene3D" id="3.30.200.20">
    <property type="entry name" value="Phosphorylase Kinase, domain 1"/>
    <property type="match status" value="1"/>
</dbReference>
<keyword evidence="4" id="KW-0067">ATP-binding</keyword>
<dbReference type="CDD" id="cd14014">
    <property type="entry name" value="STKc_PknB_like"/>
    <property type="match status" value="1"/>
</dbReference>
<keyword evidence="6" id="KW-0723">Serine/threonine-protein kinase</keyword>
<dbReference type="SMART" id="SM00220">
    <property type="entry name" value="S_TKc"/>
    <property type="match status" value="1"/>
</dbReference>
<evidence type="ECO:0000256" key="2">
    <source>
        <dbReference type="ARBA" id="ARBA00022741"/>
    </source>
</evidence>
<sequence length="282" mass="30383">MDEPVEASAALELQGYRLHRLVAVTAFSDIWLAEDLGLGRAVAVKAFTPKSDENGIIPPFPVAEWRRRFYQEARLQARFDHPHIVPAVGLEHAADGRPCLLMQYLPLSLRHEIGPDLFDGGAGEGETARAATPARTKAVLLQVLSALVDIHGKGIVHRDLKPRNLLLAGGPGGRVKIGDFGMAKPPGEPVSAGREWFGTREYISPEQYAQASQATDRSDIFSLGVIGIRMLTGHFPDRRRLAAVEGLPAAFADLLAQCLEADPARRPDAAGMAARLAAIGLP</sequence>
<gene>
    <name evidence="6" type="ORF">H261_16131</name>
</gene>
<evidence type="ECO:0000259" key="5">
    <source>
        <dbReference type="PROSITE" id="PS50011"/>
    </source>
</evidence>
<comment type="caution">
    <text evidence="6">The sequence shown here is derived from an EMBL/GenBank/DDBJ whole genome shotgun (WGS) entry which is preliminary data.</text>
</comment>
<protein>
    <submittedName>
        <fullName evidence="6">Serine/threonine protein kinase</fullName>
    </submittedName>
</protein>
<evidence type="ECO:0000256" key="1">
    <source>
        <dbReference type="ARBA" id="ARBA00022679"/>
    </source>
</evidence>
<evidence type="ECO:0000256" key="3">
    <source>
        <dbReference type="ARBA" id="ARBA00022777"/>
    </source>
</evidence>
<dbReference type="RefSeq" id="WP_008619485.1">
    <property type="nucleotide sequence ID" value="NZ_AONQ01000049.1"/>
</dbReference>
<feature type="domain" description="Protein kinase" evidence="5">
    <location>
        <begin position="16"/>
        <end position="282"/>
    </location>
</feature>
<dbReference type="SUPFAM" id="SSF56112">
    <property type="entry name" value="Protein kinase-like (PK-like)"/>
    <property type="match status" value="1"/>
</dbReference>
<name>M2ZNI5_9PROT</name>
<dbReference type="InterPro" id="IPR008271">
    <property type="entry name" value="Ser/Thr_kinase_AS"/>
</dbReference>
<keyword evidence="1" id="KW-0808">Transferase</keyword>
<proteinExistence type="predicted"/>
<dbReference type="EMBL" id="AONQ01000049">
    <property type="protein sequence ID" value="EME68862.1"/>
    <property type="molecule type" value="Genomic_DNA"/>
</dbReference>
<dbReference type="STRING" id="1244869.H261_16131"/>
<keyword evidence="3 6" id="KW-0418">Kinase</keyword>
<keyword evidence="7" id="KW-1185">Reference proteome</keyword>
<dbReference type="Gene3D" id="1.10.510.10">
    <property type="entry name" value="Transferase(Phosphotransferase) domain 1"/>
    <property type="match status" value="1"/>
</dbReference>
<accession>M2ZNI5</accession>
<organism evidence="6 7">
    <name type="scientific">Paramagnetospirillum caucaseum</name>
    <dbReference type="NCBI Taxonomy" id="1244869"/>
    <lineage>
        <taxon>Bacteria</taxon>
        <taxon>Pseudomonadati</taxon>
        <taxon>Pseudomonadota</taxon>
        <taxon>Alphaproteobacteria</taxon>
        <taxon>Rhodospirillales</taxon>
        <taxon>Magnetospirillaceae</taxon>
        <taxon>Paramagnetospirillum</taxon>
    </lineage>
</organism>